<proteinExistence type="predicted"/>
<comment type="caution">
    <text evidence="1">The sequence shown here is derived from an EMBL/GenBank/DDBJ whole genome shotgun (WGS) entry which is preliminary data.</text>
</comment>
<keyword evidence="2" id="KW-1185">Reference proteome</keyword>
<gene>
    <name evidence="1" type="ORF">FMOSSE_LOCUS1853</name>
</gene>
<name>A0A9N8VNW7_FUNMO</name>
<dbReference type="AlphaFoldDB" id="A0A9N8VNW7"/>
<protein>
    <submittedName>
        <fullName evidence="1">2419_t:CDS:1</fullName>
    </submittedName>
</protein>
<evidence type="ECO:0000313" key="2">
    <source>
        <dbReference type="Proteomes" id="UP000789375"/>
    </source>
</evidence>
<dbReference type="EMBL" id="CAJVPP010000219">
    <property type="protein sequence ID" value="CAG8457218.1"/>
    <property type="molecule type" value="Genomic_DNA"/>
</dbReference>
<dbReference type="Proteomes" id="UP000789375">
    <property type="component" value="Unassembled WGS sequence"/>
</dbReference>
<sequence>MENLKASNPIRNVNMKSNLEIRRIESKTSKDVTTSCEEGYLRFIIDNNLLLEEGGFSKVYLASGLFWYQERLMNEMETLHETLSEIGF</sequence>
<reference evidence="1" key="1">
    <citation type="submission" date="2021-06" db="EMBL/GenBank/DDBJ databases">
        <authorList>
            <person name="Kallberg Y."/>
            <person name="Tangrot J."/>
            <person name="Rosling A."/>
        </authorList>
    </citation>
    <scope>NUCLEOTIDE SEQUENCE</scope>
    <source>
        <strain evidence="1">87-6 pot B 2015</strain>
    </source>
</reference>
<organism evidence="1 2">
    <name type="scientific">Funneliformis mosseae</name>
    <name type="common">Endomycorrhizal fungus</name>
    <name type="synonym">Glomus mosseae</name>
    <dbReference type="NCBI Taxonomy" id="27381"/>
    <lineage>
        <taxon>Eukaryota</taxon>
        <taxon>Fungi</taxon>
        <taxon>Fungi incertae sedis</taxon>
        <taxon>Mucoromycota</taxon>
        <taxon>Glomeromycotina</taxon>
        <taxon>Glomeromycetes</taxon>
        <taxon>Glomerales</taxon>
        <taxon>Glomeraceae</taxon>
        <taxon>Funneliformis</taxon>
    </lineage>
</organism>
<evidence type="ECO:0000313" key="1">
    <source>
        <dbReference type="EMBL" id="CAG8457218.1"/>
    </source>
</evidence>
<accession>A0A9N8VNW7</accession>